<evidence type="ECO:0000313" key="4">
    <source>
        <dbReference type="Proteomes" id="UP000184520"/>
    </source>
</evidence>
<evidence type="ECO:0000256" key="2">
    <source>
        <dbReference type="SAM" id="Phobius"/>
    </source>
</evidence>
<organism evidence="3 4">
    <name type="scientific">Marisediminitalea aggregata</name>
    <dbReference type="NCBI Taxonomy" id="634436"/>
    <lineage>
        <taxon>Bacteria</taxon>
        <taxon>Pseudomonadati</taxon>
        <taxon>Pseudomonadota</taxon>
        <taxon>Gammaproteobacteria</taxon>
        <taxon>Alteromonadales</taxon>
        <taxon>Alteromonadaceae</taxon>
        <taxon>Marisediminitalea</taxon>
    </lineage>
</organism>
<dbReference type="Pfam" id="PF04304">
    <property type="entry name" value="DUF454"/>
    <property type="match status" value="1"/>
</dbReference>
<dbReference type="PANTHER" id="PTHR35813:SF1">
    <property type="entry name" value="INNER MEMBRANE PROTEIN YBAN"/>
    <property type="match status" value="1"/>
</dbReference>
<keyword evidence="4" id="KW-1185">Reference proteome</keyword>
<comment type="subcellular location">
    <subcellularLocation>
        <location evidence="1">Cell inner membrane</location>
        <topology evidence="1">Multi-pass membrane protein</topology>
    </subcellularLocation>
</comment>
<reference evidence="4" key="1">
    <citation type="submission" date="2016-11" db="EMBL/GenBank/DDBJ databases">
        <authorList>
            <person name="Varghese N."/>
            <person name="Submissions S."/>
        </authorList>
    </citation>
    <scope>NUCLEOTIDE SEQUENCE [LARGE SCALE GENOMIC DNA]</scope>
    <source>
        <strain evidence="4">CGMCC 1.8995</strain>
    </source>
</reference>
<gene>
    <name evidence="3" type="ORF">SAMN05216361_2906</name>
</gene>
<keyword evidence="2" id="KW-0812">Transmembrane</keyword>
<dbReference type="InterPro" id="IPR007401">
    <property type="entry name" value="DUF454"/>
</dbReference>
<feature type="transmembrane region" description="Helical" evidence="2">
    <location>
        <begin position="6"/>
        <end position="32"/>
    </location>
</feature>
<keyword evidence="1" id="KW-0997">Cell inner membrane</keyword>
<name>A0A1M5M5B0_9ALTE</name>
<keyword evidence="2" id="KW-1133">Transmembrane helix</keyword>
<protein>
    <recommendedName>
        <fullName evidence="1">Inner membrane protein</fullName>
    </recommendedName>
</protein>
<feature type="transmembrane region" description="Helical" evidence="2">
    <location>
        <begin position="88"/>
        <end position="106"/>
    </location>
</feature>
<sequence>MGLSSVLLGMMGALLPLLPTVPFMILGAYCFARSSQRMHDWLLNHRLFGPAIADWQRSGAISKSAKYAATVSVAAVFSLSLIMGLRPMLIGIQAVTLCGVMCFIWTRPHH</sequence>
<evidence type="ECO:0000313" key="3">
    <source>
        <dbReference type="EMBL" id="SHG72441.1"/>
    </source>
</evidence>
<feature type="transmembrane region" description="Helical" evidence="2">
    <location>
        <begin position="65"/>
        <end position="82"/>
    </location>
</feature>
<keyword evidence="1 2" id="KW-0472">Membrane</keyword>
<dbReference type="STRING" id="634436.SAMN05216361_2906"/>
<dbReference type="Proteomes" id="UP000184520">
    <property type="component" value="Unassembled WGS sequence"/>
</dbReference>
<evidence type="ECO:0000256" key="1">
    <source>
        <dbReference type="PIRNR" id="PIRNR016789"/>
    </source>
</evidence>
<dbReference type="PANTHER" id="PTHR35813">
    <property type="entry name" value="INNER MEMBRANE PROTEIN YBAN"/>
    <property type="match status" value="1"/>
</dbReference>
<dbReference type="EMBL" id="FQWD01000004">
    <property type="protein sequence ID" value="SHG72441.1"/>
    <property type="molecule type" value="Genomic_DNA"/>
</dbReference>
<dbReference type="PIRSF" id="PIRSF016789">
    <property type="entry name" value="DUF454"/>
    <property type="match status" value="1"/>
</dbReference>
<dbReference type="AlphaFoldDB" id="A0A1M5M5B0"/>
<proteinExistence type="predicted"/>
<dbReference type="GO" id="GO:0005886">
    <property type="term" value="C:plasma membrane"/>
    <property type="evidence" value="ECO:0007669"/>
    <property type="project" value="UniProtKB-SubCell"/>
</dbReference>
<accession>A0A1M5M5B0</accession>
<keyword evidence="1" id="KW-1003">Cell membrane</keyword>